<dbReference type="OrthoDB" id="72788at2759"/>
<dbReference type="GO" id="GO:0010181">
    <property type="term" value="F:FMN binding"/>
    <property type="evidence" value="ECO:0007669"/>
    <property type="project" value="InterPro"/>
</dbReference>
<proteinExistence type="predicted"/>
<evidence type="ECO:0000256" key="2">
    <source>
        <dbReference type="ARBA" id="ARBA00022630"/>
    </source>
</evidence>
<evidence type="ECO:0000259" key="6">
    <source>
        <dbReference type="Pfam" id="PF00724"/>
    </source>
</evidence>
<dbReference type="STRING" id="1754192.A0A1Y1VUY6"/>
<dbReference type="GO" id="GO:0050661">
    <property type="term" value="F:NADP binding"/>
    <property type="evidence" value="ECO:0007669"/>
    <property type="project" value="InterPro"/>
</dbReference>
<evidence type="ECO:0000313" key="8">
    <source>
        <dbReference type="Proteomes" id="UP000193944"/>
    </source>
</evidence>
<keyword evidence="2" id="KW-0285">Flavoprotein</keyword>
<keyword evidence="5" id="KW-0560">Oxidoreductase</keyword>
<evidence type="ECO:0000256" key="3">
    <source>
        <dbReference type="ARBA" id="ARBA00022643"/>
    </source>
</evidence>
<dbReference type="InterPro" id="IPR044152">
    <property type="entry name" value="YqjM-like"/>
</dbReference>
<dbReference type="PANTHER" id="PTHR43303">
    <property type="entry name" value="NADPH DEHYDROGENASE C23G7.10C-RELATED"/>
    <property type="match status" value="1"/>
</dbReference>
<dbReference type="AlphaFoldDB" id="A0A1Y1VUY6"/>
<keyword evidence="3" id="KW-0288">FMN</keyword>
<evidence type="ECO:0000256" key="1">
    <source>
        <dbReference type="ARBA" id="ARBA00001917"/>
    </source>
</evidence>
<dbReference type="GO" id="GO:0003959">
    <property type="term" value="F:NADPH dehydrogenase activity"/>
    <property type="evidence" value="ECO:0007669"/>
    <property type="project" value="InterPro"/>
</dbReference>
<reference evidence="7 8" key="2">
    <citation type="submission" date="2016-08" db="EMBL/GenBank/DDBJ databases">
        <title>Pervasive Adenine N6-methylation of Active Genes in Fungi.</title>
        <authorList>
            <consortium name="DOE Joint Genome Institute"/>
            <person name="Mondo S.J."/>
            <person name="Dannebaum R.O."/>
            <person name="Kuo R.C."/>
            <person name="Labutti K."/>
            <person name="Haridas S."/>
            <person name="Kuo A."/>
            <person name="Salamov A."/>
            <person name="Ahrendt S.R."/>
            <person name="Lipzen A."/>
            <person name="Sullivan W."/>
            <person name="Andreopoulos W.B."/>
            <person name="Clum A."/>
            <person name="Lindquist E."/>
            <person name="Daum C."/>
            <person name="Ramamoorthy G.K."/>
            <person name="Gryganskyi A."/>
            <person name="Culley D."/>
            <person name="Magnuson J.K."/>
            <person name="James T.Y."/>
            <person name="O'Malley M.A."/>
            <person name="Stajich J.E."/>
            <person name="Spatafora J.W."/>
            <person name="Visel A."/>
            <person name="Grigoriev I.V."/>
        </authorList>
    </citation>
    <scope>NUCLEOTIDE SEQUENCE [LARGE SCALE GENOMIC DNA]</scope>
    <source>
        <strain evidence="7 8">S4</strain>
    </source>
</reference>
<accession>A0A1Y1VUY6</accession>
<keyword evidence="8" id="KW-1185">Reference proteome</keyword>
<dbReference type="Pfam" id="PF00724">
    <property type="entry name" value="Oxidored_FMN"/>
    <property type="match status" value="1"/>
</dbReference>
<reference evidence="7 8" key="1">
    <citation type="submission" date="2016-08" db="EMBL/GenBank/DDBJ databases">
        <title>A Parts List for Fungal Cellulosomes Revealed by Comparative Genomics.</title>
        <authorList>
            <consortium name="DOE Joint Genome Institute"/>
            <person name="Haitjema C.H."/>
            <person name="Gilmore S.P."/>
            <person name="Henske J.K."/>
            <person name="Solomon K.V."/>
            <person name="De Groot R."/>
            <person name="Kuo A."/>
            <person name="Mondo S.J."/>
            <person name="Salamov A.A."/>
            <person name="Labutti K."/>
            <person name="Zhao Z."/>
            <person name="Chiniquy J."/>
            <person name="Barry K."/>
            <person name="Brewer H.M."/>
            <person name="Purvine S.O."/>
            <person name="Wright A.T."/>
            <person name="Boxma B."/>
            <person name="Van Alen T."/>
            <person name="Hackstein J.H."/>
            <person name="Baker S.E."/>
            <person name="Grigoriev I.V."/>
            <person name="O'Malley M.A."/>
        </authorList>
    </citation>
    <scope>NUCLEOTIDE SEQUENCE [LARGE SCALE GENOMIC DNA]</scope>
    <source>
        <strain evidence="7 8">S4</strain>
    </source>
</reference>
<dbReference type="EMBL" id="MCFG01000478">
    <property type="protein sequence ID" value="ORX65111.1"/>
    <property type="molecule type" value="Genomic_DNA"/>
</dbReference>
<evidence type="ECO:0000313" key="7">
    <source>
        <dbReference type="EMBL" id="ORX65111.1"/>
    </source>
</evidence>
<dbReference type="InterPro" id="IPR001155">
    <property type="entry name" value="OxRdtase_FMN_N"/>
</dbReference>
<dbReference type="CDD" id="cd02932">
    <property type="entry name" value="OYE_YqiM_FMN"/>
    <property type="match status" value="1"/>
</dbReference>
<dbReference type="Proteomes" id="UP000193944">
    <property type="component" value="Unassembled WGS sequence"/>
</dbReference>
<comment type="cofactor">
    <cofactor evidence="1">
        <name>FMN</name>
        <dbReference type="ChEBI" id="CHEBI:58210"/>
    </cofactor>
</comment>
<dbReference type="InterPro" id="IPR013785">
    <property type="entry name" value="Aldolase_TIM"/>
</dbReference>
<evidence type="ECO:0000256" key="4">
    <source>
        <dbReference type="ARBA" id="ARBA00022857"/>
    </source>
</evidence>
<organism evidence="7 8">
    <name type="scientific">Anaeromyces robustus</name>
    <dbReference type="NCBI Taxonomy" id="1754192"/>
    <lineage>
        <taxon>Eukaryota</taxon>
        <taxon>Fungi</taxon>
        <taxon>Fungi incertae sedis</taxon>
        <taxon>Chytridiomycota</taxon>
        <taxon>Chytridiomycota incertae sedis</taxon>
        <taxon>Neocallimastigomycetes</taxon>
        <taxon>Neocallimastigales</taxon>
        <taxon>Neocallimastigaceae</taxon>
        <taxon>Anaeromyces</taxon>
    </lineage>
</organism>
<comment type="caution">
    <text evidence="7">The sequence shown here is derived from an EMBL/GenBank/DDBJ whole genome shotgun (WGS) entry which is preliminary data.</text>
</comment>
<dbReference type="PANTHER" id="PTHR43303:SF4">
    <property type="entry name" value="NADPH DEHYDROGENASE C23G7.10C-RELATED"/>
    <property type="match status" value="1"/>
</dbReference>
<feature type="domain" description="NADH:flavin oxidoreductase/NADH oxidase N-terminal" evidence="6">
    <location>
        <begin position="26"/>
        <end position="358"/>
    </location>
</feature>
<keyword evidence="4" id="KW-0521">NADP</keyword>
<name>A0A1Y1VUY6_9FUNG</name>
<dbReference type="Gene3D" id="3.20.20.70">
    <property type="entry name" value="Aldolase class I"/>
    <property type="match status" value="1"/>
</dbReference>
<protein>
    <submittedName>
        <fullName evidence="7">Putative xenobiotic reductase</fullName>
    </submittedName>
</protein>
<sequence>MYELPNVCNENHAQVGAVLDENYKGKLFKPITIKNITIKNRIFVAPMDMYSAKDGMPNTFHLIHYGNLAQRGVGLIVVEATSVQEIGRISPCDLGLWKDEQINHYKPMLDYIHFNGAFACVQLAHGGRKSSGSCRLIRKTGMATKEENGWSDKIVAPSPIAYDETFVVPNELSKEQIKEVVKDFGEAARRANEAGFDVVEIHAAHGYLLHEFLSPLTNKRTDEYGGSFENRTRLCCEVIESVKANWPAEKPIFIRFSCEDYVEGGWNLQETAKICNIVKKMGIDLVDCSSGGLSVDQKIPSLCPGYQVPFAQEIKKQNPDLIVSSVGLITNGKQAEEILESGAADVITVGRPFLRDSSTVLNWADDLGIEIQWPSQYVRGRVRKN</sequence>
<evidence type="ECO:0000256" key="5">
    <source>
        <dbReference type="ARBA" id="ARBA00023002"/>
    </source>
</evidence>
<dbReference type="SUPFAM" id="SSF51395">
    <property type="entry name" value="FMN-linked oxidoreductases"/>
    <property type="match status" value="1"/>
</dbReference>
<gene>
    <name evidence="7" type="ORF">BCR32DRAFT_297818</name>
</gene>